<name>A0A0R0KXL2_SOYBN</name>
<dbReference type="EMBL" id="CM000835">
    <property type="protein sequence ID" value="KRH71726.1"/>
    <property type="molecule type" value="Genomic_DNA"/>
</dbReference>
<evidence type="ECO:0000313" key="4">
    <source>
        <dbReference type="EnsemblPlants" id="KRH71726"/>
    </source>
</evidence>
<dbReference type="EnsemblPlants" id="KRH71726">
    <property type="protein sequence ID" value="KRH71726"/>
    <property type="gene ID" value="GLYMA_02G164600"/>
</dbReference>
<evidence type="ECO:0000313" key="5">
    <source>
        <dbReference type="Proteomes" id="UP000008827"/>
    </source>
</evidence>
<reference evidence="3" key="3">
    <citation type="submission" date="2018-07" db="EMBL/GenBank/DDBJ databases">
        <title>WGS assembly of Glycine max.</title>
        <authorList>
            <person name="Schmutz J."/>
            <person name="Cannon S."/>
            <person name="Schlueter J."/>
            <person name="Ma J."/>
            <person name="Mitros T."/>
            <person name="Nelson W."/>
            <person name="Hyten D."/>
            <person name="Song Q."/>
            <person name="Thelen J."/>
            <person name="Cheng J."/>
            <person name="Xu D."/>
            <person name="Hellsten U."/>
            <person name="May G."/>
            <person name="Yu Y."/>
            <person name="Sakurai T."/>
            <person name="Umezawa T."/>
            <person name="Bhattacharyya M."/>
            <person name="Sandhu D."/>
            <person name="Valliyodan B."/>
            <person name="Lindquist E."/>
            <person name="Peto M."/>
            <person name="Grant D."/>
            <person name="Shu S."/>
            <person name="Goodstein D."/>
            <person name="Barry K."/>
            <person name="Futrell-Griggs M."/>
            <person name="Abernathy B."/>
            <person name="Du J."/>
            <person name="Tian Z."/>
            <person name="Zhu L."/>
            <person name="Gill N."/>
            <person name="Joshi T."/>
            <person name="Libault M."/>
            <person name="Sethuraman A."/>
            <person name="Zhang X."/>
            <person name="Shinozaki K."/>
            <person name="Nguyen H."/>
            <person name="Wing R."/>
            <person name="Cregan P."/>
            <person name="Specht J."/>
            <person name="Grimwood J."/>
            <person name="Rokhsar D."/>
            <person name="Stacey G."/>
            <person name="Shoemaker R."/>
            <person name="Jackson S."/>
        </authorList>
    </citation>
    <scope>NUCLEOTIDE SEQUENCE</scope>
    <source>
        <tissue evidence="3">Callus</tissue>
    </source>
</reference>
<dbReference type="PANTHER" id="PTHR46481:SF2">
    <property type="entry name" value="BED-TYPE DOMAIN-CONTAINING PROTEIN"/>
    <property type="match status" value="1"/>
</dbReference>
<reference evidence="4" key="2">
    <citation type="submission" date="2018-02" db="UniProtKB">
        <authorList>
            <consortium name="EnsemblPlants"/>
        </authorList>
    </citation>
    <scope>IDENTIFICATION</scope>
    <source>
        <strain evidence="4">Williams 82</strain>
    </source>
</reference>
<dbReference type="Pfam" id="PF14372">
    <property type="entry name" value="hAT-like_RNase-H"/>
    <property type="match status" value="1"/>
</dbReference>
<feature type="domain" description="hAT-like transposase RNase-H fold" evidence="2">
    <location>
        <begin position="212"/>
        <end position="301"/>
    </location>
</feature>
<dbReference type="PANTHER" id="PTHR46481">
    <property type="entry name" value="ZINC FINGER BED DOMAIN-CONTAINING PROTEIN 4"/>
    <property type="match status" value="1"/>
</dbReference>
<dbReference type="InParanoid" id="A0A0R0KXL2"/>
<proteinExistence type="predicted"/>
<gene>
    <name evidence="3" type="ORF">GLYMA_02G164600</name>
</gene>
<sequence>MIIIDELAFKFFENEGFRKFMEDAQPKSKIPSRVTIGRYCIHVINNEKEKLKHVLSANKQMVSLTTNIWTPIQNMITFRALSVWNEHTLMNGEFMHMRCFAHILNLIVCDGLKEIDLSIRKIRVACKFVKASPSRFASFKRWNSTYLMLDVAEKYDHALYRYEYVEAAYVLNLISSEGEGCPKEIDWQHPCIFISFLKTFYGATLSFFGSLHVSTNTFYKKLISIQKSLNKWRHSDDLVIQRMTSNMQLKFNKYWESGGINYLLLVAIFLDPRYKCEYIQFCFNCMYGVEKSMDMMKKIEKPHSQIDSTICTRASYFSF</sequence>
<dbReference type="Proteomes" id="UP000008827">
    <property type="component" value="Chromosome 2"/>
</dbReference>
<keyword evidence="5" id="KW-1185">Reference proteome</keyword>
<dbReference type="GO" id="GO:0003677">
    <property type="term" value="F:DNA binding"/>
    <property type="evidence" value="ECO:0007669"/>
    <property type="project" value="UniProtKB-KW"/>
</dbReference>
<protein>
    <recommendedName>
        <fullName evidence="2">hAT-like transposase RNase-H fold domain-containing protein</fullName>
    </recommendedName>
</protein>
<organism evidence="3">
    <name type="scientific">Glycine max</name>
    <name type="common">Soybean</name>
    <name type="synonym">Glycine hispida</name>
    <dbReference type="NCBI Taxonomy" id="3847"/>
    <lineage>
        <taxon>Eukaryota</taxon>
        <taxon>Viridiplantae</taxon>
        <taxon>Streptophyta</taxon>
        <taxon>Embryophyta</taxon>
        <taxon>Tracheophyta</taxon>
        <taxon>Spermatophyta</taxon>
        <taxon>Magnoliopsida</taxon>
        <taxon>eudicotyledons</taxon>
        <taxon>Gunneridae</taxon>
        <taxon>Pentapetalae</taxon>
        <taxon>rosids</taxon>
        <taxon>fabids</taxon>
        <taxon>Fabales</taxon>
        <taxon>Fabaceae</taxon>
        <taxon>Papilionoideae</taxon>
        <taxon>50 kb inversion clade</taxon>
        <taxon>NPAAA clade</taxon>
        <taxon>indigoferoid/millettioid clade</taxon>
        <taxon>Phaseoleae</taxon>
        <taxon>Glycine</taxon>
        <taxon>Glycine subgen. Soja</taxon>
    </lineage>
</organism>
<evidence type="ECO:0000259" key="2">
    <source>
        <dbReference type="Pfam" id="PF14372"/>
    </source>
</evidence>
<dbReference type="AlphaFoldDB" id="A0A0R0KXL2"/>
<evidence type="ECO:0000313" key="3">
    <source>
        <dbReference type="EMBL" id="KRH71726.1"/>
    </source>
</evidence>
<dbReference type="InterPro" id="IPR052035">
    <property type="entry name" value="ZnF_BED_domain_contain"/>
</dbReference>
<dbReference type="InterPro" id="IPR025525">
    <property type="entry name" value="hAT-like_transposase_RNase-H"/>
</dbReference>
<evidence type="ECO:0000256" key="1">
    <source>
        <dbReference type="ARBA" id="ARBA00023125"/>
    </source>
</evidence>
<keyword evidence="1" id="KW-0238">DNA-binding</keyword>
<dbReference type="SUPFAM" id="SSF53098">
    <property type="entry name" value="Ribonuclease H-like"/>
    <property type="match status" value="1"/>
</dbReference>
<accession>A0A0R0KXL2</accession>
<dbReference type="InterPro" id="IPR012337">
    <property type="entry name" value="RNaseH-like_sf"/>
</dbReference>
<reference evidence="3 4" key="1">
    <citation type="journal article" date="2010" name="Nature">
        <title>Genome sequence of the palaeopolyploid soybean.</title>
        <authorList>
            <person name="Schmutz J."/>
            <person name="Cannon S.B."/>
            <person name="Schlueter J."/>
            <person name="Ma J."/>
            <person name="Mitros T."/>
            <person name="Nelson W."/>
            <person name="Hyten D.L."/>
            <person name="Song Q."/>
            <person name="Thelen J.J."/>
            <person name="Cheng J."/>
            <person name="Xu D."/>
            <person name="Hellsten U."/>
            <person name="May G.D."/>
            <person name="Yu Y."/>
            <person name="Sakurai T."/>
            <person name="Umezawa T."/>
            <person name="Bhattacharyya M.K."/>
            <person name="Sandhu D."/>
            <person name="Valliyodan B."/>
            <person name="Lindquist E."/>
            <person name="Peto M."/>
            <person name="Grant D."/>
            <person name="Shu S."/>
            <person name="Goodstein D."/>
            <person name="Barry K."/>
            <person name="Futrell-Griggs M."/>
            <person name="Abernathy B."/>
            <person name="Du J."/>
            <person name="Tian Z."/>
            <person name="Zhu L."/>
            <person name="Gill N."/>
            <person name="Joshi T."/>
            <person name="Libault M."/>
            <person name="Sethuraman A."/>
            <person name="Zhang X.-C."/>
            <person name="Shinozaki K."/>
            <person name="Nguyen H.T."/>
            <person name="Wing R.A."/>
            <person name="Cregan P."/>
            <person name="Specht J."/>
            <person name="Grimwood J."/>
            <person name="Rokhsar D."/>
            <person name="Stacey G."/>
            <person name="Shoemaker R.C."/>
            <person name="Jackson S.A."/>
        </authorList>
    </citation>
    <scope>NUCLEOTIDE SEQUENCE</scope>
    <source>
        <strain evidence="4">cv. Williams 82</strain>
        <tissue evidence="3">Callus</tissue>
    </source>
</reference>
<dbReference type="Gramene" id="KRH71726">
    <property type="protein sequence ID" value="KRH71726"/>
    <property type="gene ID" value="GLYMA_02G164600"/>
</dbReference>
<dbReference type="STRING" id="3847.A0A0R0KXL2"/>